<evidence type="ECO:0000256" key="5">
    <source>
        <dbReference type="ARBA" id="ARBA00022737"/>
    </source>
</evidence>
<evidence type="ECO:0000256" key="1">
    <source>
        <dbReference type="ARBA" id="ARBA00004275"/>
    </source>
</evidence>
<sequence length="457" mass="50532">MSFMGGAECSTAGNPLSQFTKHVQDDKSLQRDRLVGRGPGPNMQGMRSTGGMNGSQDNMMNDFMQQNGQLPEAFMEQHNLHQNPHMRTGSTSPGVGGWAQEFNPSVEQRARMEASFQAPKGTAFSPADFQRFQQMGQVPARTASPMAQSNGYSSYQGGPQMGMRMGGMGMGMGGMGMGMMNRPSFTPQQNLQQEGKGKGKMVELDDEHWEEQFKQIDIQGREEEEALAGEAELDQMDREMVNTDNMESEMGVHMGELDQWDGFESLGTHQSPFRDPQLGEYMFEEDNIFKNANNPFDEGVRIMHEGGNLSLAALAFEAAVQKDEQHIEAWVLLGSAQAQNEKETPAIRALQQTLKLDPNHLTALMGLAVSYTNEGYDSTAYRTLERWLSIKYPTIVSPSNLSSEADVGFTDRHLLHQKVTDLFIGAAQLSPDGEHMDPDVQVGLGVLFYGAEEYDKA</sequence>
<feature type="repeat" description="TPR" evidence="8">
    <location>
        <begin position="327"/>
        <end position="360"/>
    </location>
</feature>
<keyword evidence="11" id="KW-1185">Reference proteome</keyword>
<organism evidence="10 11">
    <name type="scientific">Lachnellula subtilissima</name>
    <dbReference type="NCBI Taxonomy" id="602034"/>
    <lineage>
        <taxon>Eukaryota</taxon>
        <taxon>Fungi</taxon>
        <taxon>Dikarya</taxon>
        <taxon>Ascomycota</taxon>
        <taxon>Pezizomycotina</taxon>
        <taxon>Leotiomycetes</taxon>
        <taxon>Helotiales</taxon>
        <taxon>Lachnaceae</taxon>
        <taxon>Lachnellula</taxon>
    </lineage>
</organism>
<evidence type="ECO:0000256" key="7">
    <source>
        <dbReference type="ARBA" id="ARBA00023140"/>
    </source>
</evidence>
<keyword evidence="6 8" id="KW-0802">TPR repeat</keyword>
<dbReference type="GO" id="GO:0005829">
    <property type="term" value="C:cytosol"/>
    <property type="evidence" value="ECO:0007669"/>
    <property type="project" value="TreeGrafter"/>
</dbReference>
<dbReference type="InterPro" id="IPR011990">
    <property type="entry name" value="TPR-like_helical_dom_sf"/>
</dbReference>
<evidence type="ECO:0000256" key="3">
    <source>
        <dbReference type="ARBA" id="ARBA00005348"/>
    </source>
</evidence>
<evidence type="ECO:0000256" key="8">
    <source>
        <dbReference type="PROSITE-ProRule" id="PRU00339"/>
    </source>
</evidence>
<keyword evidence="7" id="KW-0576">Peroxisome</keyword>
<dbReference type="GO" id="GO:0005052">
    <property type="term" value="F:peroxisome matrix targeting signal-1 binding"/>
    <property type="evidence" value="ECO:0007669"/>
    <property type="project" value="TreeGrafter"/>
</dbReference>
<dbReference type="Proteomes" id="UP000462212">
    <property type="component" value="Unassembled WGS sequence"/>
</dbReference>
<protein>
    <submittedName>
        <fullName evidence="10">Peroxisomal targeting signal receptor</fullName>
    </submittedName>
</protein>
<comment type="caution">
    <text evidence="10">The sequence shown here is derived from an EMBL/GenBank/DDBJ whole genome shotgun (WGS) entry which is preliminary data.</text>
</comment>
<keyword evidence="10" id="KW-0675">Receptor</keyword>
<evidence type="ECO:0000256" key="9">
    <source>
        <dbReference type="SAM" id="MobiDB-lite"/>
    </source>
</evidence>
<dbReference type="PANTHER" id="PTHR10130:SF0">
    <property type="entry name" value="GH08708P"/>
    <property type="match status" value="1"/>
</dbReference>
<feature type="compositionally biased region" description="Basic and acidic residues" evidence="9">
    <location>
        <begin position="22"/>
        <end position="35"/>
    </location>
</feature>
<reference evidence="10 11" key="1">
    <citation type="submission" date="2018-05" db="EMBL/GenBank/DDBJ databases">
        <title>Genome sequencing and assembly of the regulated plant pathogen Lachnellula willkommii and related sister species for the development of diagnostic species identification markers.</title>
        <authorList>
            <person name="Giroux E."/>
            <person name="Bilodeau G."/>
        </authorList>
    </citation>
    <scope>NUCLEOTIDE SEQUENCE [LARGE SCALE GENOMIC DNA]</scope>
    <source>
        <strain evidence="10 11">CBS 197.66</strain>
    </source>
</reference>
<accession>A0A8H8RND1</accession>
<feature type="compositionally biased region" description="Polar residues" evidence="9">
    <location>
        <begin position="11"/>
        <end position="21"/>
    </location>
</feature>
<proteinExistence type="inferred from homology"/>
<feature type="non-terminal residue" evidence="10">
    <location>
        <position position="457"/>
    </location>
</feature>
<evidence type="ECO:0000256" key="2">
    <source>
        <dbReference type="ARBA" id="ARBA00004496"/>
    </source>
</evidence>
<name>A0A8H8RND1_9HELO</name>
<feature type="region of interest" description="Disordered" evidence="9">
    <location>
        <begin position="1"/>
        <end position="48"/>
    </location>
</feature>
<comment type="subcellular location">
    <subcellularLocation>
        <location evidence="2">Cytoplasm</location>
    </subcellularLocation>
    <subcellularLocation>
        <location evidence="1">Peroxisome</location>
    </subcellularLocation>
</comment>
<dbReference type="SUPFAM" id="SSF48452">
    <property type="entry name" value="TPR-like"/>
    <property type="match status" value="1"/>
</dbReference>
<evidence type="ECO:0000256" key="6">
    <source>
        <dbReference type="ARBA" id="ARBA00022803"/>
    </source>
</evidence>
<dbReference type="Gene3D" id="1.25.40.10">
    <property type="entry name" value="Tetratricopeptide repeat domain"/>
    <property type="match status" value="1"/>
</dbReference>
<dbReference type="EMBL" id="QGMJ01000357">
    <property type="protein sequence ID" value="TVY37312.1"/>
    <property type="molecule type" value="Genomic_DNA"/>
</dbReference>
<evidence type="ECO:0000313" key="11">
    <source>
        <dbReference type="Proteomes" id="UP000462212"/>
    </source>
</evidence>
<evidence type="ECO:0000256" key="4">
    <source>
        <dbReference type="ARBA" id="ARBA00022490"/>
    </source>
</evidence>
<comment type="similarity">
    <text evidence="3">Belongs to the peroxisomal targeting signal receptor family.</text>
</comment>
<dbReference type="GO" id="GO:0016560">
    <property type="term" value="P:protein import into peroxisome matrix, docking"/>
    <property type="evidence" value="ECO:0007669"/>
    <property type="project" value="TreeGrafter"/>
</dbReference>
<dbReference type="InterPro" id="IPR024111">
    <property type="entry name" value="PEX5/PEX5L"/>
</dbReference>
<gene>
    <name evidence="10" type="primary">PAY32</name>
    <name evidence="10" type="ORF">LSUB1_G004991</name>
</gene>
<keyword evidence="5" id="KW-0677">Repeat</keyword>
<dbReference type="AlphaFoldDB" id="A0A8H8RND1"/>
<dbReference type="GO" id="GO:0005778">
    <property type="term" value="C:peroxisomal membrane"/>
    <property type="evidence" value="ECO:0007669"/>
    <property type="project" value="TreeGrafter"/>
</dbReference>
<keyword evidence="4" id="KW-0963">Cytoplasm</keyword>
<evidence type="ECO:0000313" key="10">
    <source>
        <dbReference type="EMBL" id="TVY37312.1"/>
    </source>
</evidence>
<dbReference type="PROSITE" id="PS50005">
    <property type="entry name" value="TPR"/>
    <property type="match status" value="1"/>
</dbReference>
<dbReference type="OrthoDB" id="10006023at2759"/>
<dbReference type="PANTHER" id="PTHR10130">
    <property type="entry name" value="PEROXISOMAL TARGETING SIGNAL 1 RECEPTOR PEX5"/>
    <property type="match status" value="1"/>
</dbReference>
<dbReference type="InterPro" id="IPR019734">
    <property type="entry name" value="TPR_rpt"/>
</dbReference>